<dbReference type="GO" id="GO:0016787">
    <property type="term" value="F:hydrolase activity"/>
    <property type="evidence" value="ECO:0007669"/>
    <property type="project" value="UniProtKB-KW"/>
</dbReference>
<dbReference type="PANTHER" id="PTHR43309:SF3">
    <property type="entry name" value="5-OXOPROLINASE SUBUNIT C"/>
    <property type="match status" value="1"/>
</dbReference>
<evidence type="ECO:0000256" key="1">
    <source>
        <dbReference type="ARBA" id="ARBA00022741"/>
    </source>
</evidence>
<dbReference type="InterPro" id="IPR029000">
    <property type="entry name" value="Cyclophilin-like_dom_sf"/>
</dbReference>
<evidence type="ECO:0000313" key="6">
    <source>
        <dbReference type="Proteomes" id="UP000249260"/>
    </source>
</evidence>
<name>A0A328U8U8_9BACL</name>
<evidence type="ECO:0000259" key="4">
    <source>
        <dbReference type="SMART" id="SM00797"/>
    </source>
</evidence>
<protein>
    <submittedName>
        <fullName evidence="5">Allophanate hydrolase subunit 2 family protein</fullName>
    </submittedName>
</protein>
<dbReference type="SMART" id="SM00797">
    <property type="entry name" value="AHS2"/>
    <property type="match status" value="1"/>
</dbReference>
<reference evidence="5 6" key="1">
    <citation type="submission" date="2018-06" db="EMBL/GenBank/DDBJ databases">
        <title>Paenibacillus montanisoli sp. nov., isolated from mountain area soil.</title>
        <authorList>
            <person name="Wu M."/>
        </authorList>
    </citation>
    <scope>NUCLEOTIDE SEQUENCE [LARGE SCALE GENOMIC DNA]</scope>
    <source>
        <strain evidence="5 6">RA17</strain>
    </source>
</reference>
<keyword evidence="2 5" id="KW-0378">Hydrolase</keyword>
<evidence type="ECO:0000313" key="5">
    <source>
        <dbReference type="EMBL" id="RAP77335.1"/>
    </source>
</evidence>
<organism evidence="5 6">
    <name type="scientific">Paenibacillus montanisoli</name>
    <dbReference type="NCBI Taxonomy" id="2081970"/>
    <lineage>
        <taxon>Bacteria</taxon>
        <taxon>Bacillati</taxon>
        <taxon>Bacillota</taxon>
        <taxon>Bacilli</taxon>
        <taxon>Bacillales</taxon>
        <taxon>Paenibacillaceae</taxon>
        <taxon>Paenibacillus</taxon>
    </lineage>
</organism>
<keyword evidence="6" id="KW-1185">Reference proteome</keyword>
<comment type="caution">
    <text evidence="5">The sequence shown here is derived from an EMBL/GenBank/DDBJ whole genome shotgun (WGS) entry which is preliminary data.</text>
</comment>
<dbReference type="Proteomes" id="UP000249260">
    <property type="component" value="Unassembled WGS sequence"/>
</dbReference>
<feature type="domain" description="Carboxyltransferase" evidence="4">
    <location>
        <begin position="22"/>
        <end position="328"/>
    </location>
</feature>
<dbReference type="InterPro" id="IPR052708">
    <property type="entry name" value="PxpC"/>
</dbReference>
<dbReference type="AlphaFoldDB" id="A0A328U8U8"/>
<dbReference type="OrthoDB" id="9782422at2"/>
<dbReference type="InterPro" id="IPR003778">
    <property type="entry name" value="CT_A_B"/>
</dbReference>
<gene>
    <name evidence="5" type="ORF">DL346_02240</name>
</gene>
<sequence length="343" mass="35716">MRILKPGLHTTIQDLGRAGWRAFGIPEGGAMDSIALRTANLLVGNDQGAAGLELTLTGPQLVAEKELLIAVCGAGMAPFIDGEPLPLERPVWIAAGTVITFGPAASGCRAYLAAAGGIAAEAALGSRGTDTRAGIGGVAGRPLRAGDVLPLGSASPQAAAWRATLAARAAAKPQGRRSWAAPGWFAPPPAQLRGRATPSGIRLRVMPGAEYGQFREAARTALLRERFRVAPASDRMGVRLEGPPLPLEDSDQELLSHGVIAGTIQVPRGGAPIILGADCQTTGGYPKLAHVITADLPLLAQCKPGDDIAFELVTLAEAQRGYMEQERDMRMLAAAIALRMRKN</sequence>
<dbReference type="NCBIfam" id="TIGR00724">
    <property type="entry name" value="urea_amlyse_rel"/>
    <property type="match status" value="1"/>
</dbReference>
<proteinExistence type="predicted"/>
<dbReference type="Pfam" id="PF02626">
    <property type="entry name" value="CT_A_B"/>
    <property type="match status" value="1"/>
</dbReference>
<dbReference type="PANTHER" id="PTHR43309">
    <property type="entry name" value="5-OXOPROLINASE SUBUNIT C"/>
    <property type="match status" value="1"/>
</dbReference>
<dbReference type="SUPFAM" id="SSF50891">
    <property type="entry name" value="Cyclophilin-like"/>
    <property type="match status" value="1"/>
</dbReference>
<accession>A0A328U8U8</accession>
<dbReference type="EMBL" id="QLUW01000001">
    <property type="protein sequence ID" value="RAP77335.1"/>
    <property type="molecule type" value="Genomic_DNA"/>
</dbReference>
<keyword evidence="1" id="KW-0547">Nucleotide-binding</keyword>
<keyword evidence="3" id="KW-0067">ATP-binding</keyword>
<dbReference type="RefSeq" id="WP_112880459.1">
    <property type="nucleotide sequence ID" value="NZ_QLUW01000001.1"/>
</dbReference>
<dbReference type="Gene3D" id="2.40.100.10">
    <property type="entry name" value="Cyclophilin-like"/>
    <property type="match status" value="1"/>
</dbReference>
<evidence type="ECO:0000256" key="3">
    <source>
        <dbReference type="ARBA" id="ARBA00022840"/>
    </source>
</evidence>
<dbReference type="GO" id="GO:0005524">
    <property type="term" value="F:ATP binding"/>
    <property type="evidence" value="ECO:0007669"/>
    <property type="project" value="UniProtKB-KW"/>
</dbReference>
<evidence type="ECO:0000256" key="2">
    <source>
        <dbReference type="ARBA" id="ARBA00022801"/>
    </source>
</evidence>